<gene>
    <name evidence="1" type="ORF">N0V89_003342</name>
</gene>
<reference evidence="1" key="1">
    <citation type="submission" date="2022-10" db="EMBL/GenBank/DDBJ databases">
        <title>Tapping the CABI collections for fungal endophytes: first genome assemblies for Collariella, Neodidymelliopsis, Ascochyta clinopodiicola, Didymella pomorum, Didymosphaeria variabile, Neocosmospora piperis and Neocucurbitaria cava.</title>
        <authorList>
            <person name="Hill R."/>
        </authorList>
    </citation>
    <scope>NUCLEOTIDE SEQUENCE</scope>
    <source>
        <strain evidence="1">IMI 356815</strain>
    </source>
</reference>
<dbReference type="GeneID" id="80906872"/>
<evidence type="ECO:0000313" key="1">
    <source>
        <dbReference type="EMBL" id="KAJ4358758.1"/>
    </source>
</evidence>
<sequence length="333" mass="38081">MPSLLELIQKEPEFHVSTAKEYDATLRDGEVPPTIACSHEGRRPGKYDESRHFPAYSTDSQQRIIEILPRPWDILGSVALDEMAKLMPESQRIKDFYAAVDEDVESPKRYCYSGTACAIQLLKELRSEHRLNLRKIVIDERYLSVCAMESHANGLIPYCNENPKLCIEVKVDVWHVLLQKTWYDGRLFAYSVIVGVARWLSEASSLLAQGMPQGQYTLLLGGAEPELLEPLWNAIKRAAAIYEGTQNIEEVHLDLFSRFPTDFHVLVRQSFDGGLPLRFDAPLGEPWDPTQVMHELEHLIPDAIDWHNMIDLSALERHAHILDAIRKEYYTVS</sequence>
<name>A0A9W8XVY0_9PLEO</name>
<dbReference type="RefSeq" id="XP_056075617.1">
    <property type="nucleotide sequence ID" value="XM_056212144.1"/>
</dbReference>
<evidence type="ECO:0000313" key="2">
    <source>
        <dbReference type="Proteomes" id="UP001140513"/>
    </source>
</evidence>
<keyword evidence="2" id="KW-1185">Reference proteome</keyword>
<dbReference type="OrthoDB" id="3799754at2759"/>
<protein>
    <submittedName>
        <fullName evidence="1">Uncharacterized protein</fullName>
    </submittedName>
</protein>
<accession>A0A9W8XVY0</accession>
<comment type="caution">
    <text evidence="1">The sequence shown here is derived from an EMBL/GenBank/DDBJ whole genome shotgun (WGS) entry which is preliminary data.</text>
</comment>
<organism evidence="1 2">
    <name type="scientific">Didymosphaeria variabile</name>
    <dbReference type="NCBI Taxonomy" id="1932322"/>
    <lineage>
        <taxon>Eukaryota</taxon>
        <taxon>Fungi</taxon>
        <taxon>Dikarya</taxon>
        <taxon>Ascomycota</taxon>
        <taxon>Pezizomycotina</taxon>
        <taxon>Dothideomycetes</taxon>
        <taxon>Pleosporomycetidae</taxon>
        <taxon>Pleosporales</taxon>
        <taxon>Massarineae</taxon>
        <taxon>Didymosphaeriaceae</taxon>
        <taxon>Didymosphaeria</taxon>
    </lineage>
</organism>
<dbReference type="Proteomes" id="UP001140513">
    <property type="component" value="Unassembled WGS sequence"/>
</dbReference>
<dbReference type="EMBL" id="JAPEUX010000002">
    <property type="protein sequence ID" value="KAJ4358758.1"/>
    <property type="molecule type" value="Genomic_DNA"/>
</dbReference>
<dbReference type="AlphaFoldDB" id="A0A9W8XVY0"/>
<proteinExistence type="predicted"/>